<name>A0A6J6V7Z2_9ZZZZ</name>
<dbReference type="InterPro" id="IPR017871">
    <property type="entry name" value="ABC_transporter-like_CS"/>
</dbReference>
<dbReference type="SUPFAM" id="SSF52540">
    <property type="entry name" value="P-loop containing nucleoside triphosphate hydrolases"/>
    <property type="match status" value="1"/>
</dbReference>
<evidence type="ECO:0000259" key="5">
    <source>
        <dbReference type="PROSITE" id="PS50893"/>
    </source>
</evidence>
<dbReference type="GO" id="GO:0055085">
    <property type="term" value="P:transmembrane transport"/>
    <property type="evidence" value="ECO:0007669"/>
    <property type="project" value="UniProtKB-ARBA"/>
</dbReference>
<evidence type="ECO:0000313" key="7">
    <source>
        <dbReference type="EMBL" id="CAB4767319.1"/>
    </source>
</evidence>
<dbReference type="InterPro" id="IPR013563">
    <property type="entry name" value="Oligopep_ABC_C"/>
</dbReference>
<reference evidence="7" key="1">
    <citation type="submission" date="2020-05" db="EMBL/GenBank/DDBJ databases">
        <authorList>
            <person name="Chiriac C."/>
            <person name="Salcher M."/>
            <person name="Ghai R."/>
            <person name="Kavagutti S V."/>
        </authorList>
    </citation>
    <scope>NUCLEOTIDE SEQUENCE</scope>
</reference>
<dbReference type="Gene3D" id="3.40.50.300">
    <property type="entry name" value="P-loop containing nucleotide triphosphate hydrolases"/>
    <property type="match status" value="1"/>
</dbReference>
<evidence type="ECO:0000256" key="2">
    <source>
        <dbReference type="ARBA" id="ARBA00022448"/>
    </source>
</evidence>
<dbReference type="EMBL" id="CAFAZX010000102">
    <property type="protein sequence ID" value="CAB4845308.1"/>
    <property type="molecule type" value="Genomic_DNA"/>
</dbReference>
<dbReference type="PROSITE" id="PS00211">
    <property type="entry name" value="ABC_TRANSPORTER_1"/>
    <property type="match status" value="1"/>
</dbReference>
<evidence type="ECO:0000256" key="4">
    <source>
        <dbReference type="ARBA" id="ARBA00022840"/>
    </source>
</evidence>
<dbReference type="NCBIfam" id="TIGR01727">
    <property type="entry name" value="oligo_HPY"/>
    <property type="match status" value="1"/>
</dbReference>
<dbReference type="InterPro" id="IPR050319">
    <property type="entry name" value="ABC_transp_ATP-bind"/>
</dbReference>
<dbReference type="Pfam" id="PF08352">
    <property type="entry name" value="oligo_HPY"/>
    <property type="match status" value="1"/>
</dbReference>
<accession>A0A6J6V7Z2</accession>
<dbReference type="GO" id="GO:0015833">
    <property type="term" value="P:peptide transport"/>
    <property type="evidence" value="ECO:0007669"/>
    <property type="project" value="InterPro"/>
</dbReference>
<evidence type="ECO:0000256" key="3">
    <source>
        <dbReference type="ARBA" id="ARBA00022741"/>
    </source>
</evidence>
<keyword evidence="2" id="KW-0813">Transport</keyword>
<dbReference type="PANTHER" id="PTHR43776">
    <property type="entry name" value="TRANSPORT ATP-BINDING PROTEIN"/>
    <property type="match status" value="1"/>
</dbReference>
<dbReference type="EMBL" id="CAEZZR010000020">
    <property type="protein sequence ID" value="CAB4767319.1"/>
    <property type="molecule type" value="Genomic_DNA"/>
</dbReference>
<dbReference type="GO" id="GO:0005524">
    <property type="term" value="F:ATP binding"/>
    <property type="evidence" value="ECO:0007669"/>
    <property type="project" value="UniProtKB-KW"/>
</dbReference>
<proteinExistence type="inferred from homology"/>
<evidence type="ECO:0000313" key="6">
    <source>
        <dbReference type="EMBL" id="CAB4663745.1"/>
    </source>
</evidence>
<dbReference type="EMBL" id="CAFBOJ010000021">
    <property type="protein sequence ID" value="CAB4973637.1"/>
    <property type="molecule type" value="Genomic_DNA"/>
</dbReference>
<protein>
    <submittedName>
        <fullName evidence="7">Unannotated protein</fullName>
    </submittedName>
</protein>
<dbReference type="FunFam" id="3.40.50.300:FF:000016">
    <property type="entry name" value="Oligopeptide ABC transporter ATP-binding component"/>
    <property type="match status" value="1"/>
</dbReference>
<dbReference type="PROSITE" id="PS50893">
    <property type="entry name" value="ABC_TRANSPORTER_2"/>
    <property type="match status" value="1"/>
</dbReference>
<dbReference type="EMBL" id="CAEZWO010000085">
    <property type="protein sequence ID" value="CAB4663745.1"/>
    <property type="molecule type" value="Genomic_DNA"/>
</dbReference>
<evidence type="ECO:0000256" key="1">
    <source>
        <dbReference type="ARBA" id="ARBA00005417"/>
    </source>
</evidence>
<dbReference type="PANTHER" id="PTHR43776:SF7">
    <property type="entry name" value="D,D-DIPEPTIDE TRANSPORT ATP-BINDING PROTEIN DDPF-RELATED"/>
    <property type="match status" value="1"/>
</dbReference>
<dbReference type="CDD" id="cd03257">
    <property type="entry name" value="ABC_NikE_OppD_transporters"/>
    <property type="match status" value="1"/>
</dbReference>
<dbReference type="Pfam" id="PF00005">
    <property type="entry name" value="ABC_tran"/>
    <property type="match status" value="1"/>
</dbReference>
<dbReference type="GO" id="GO:0016887">
    <property type="term" value="F:ATP hydrolysis activity"/>
    <property type="evidence" value="ECO:0007669"/>
    <property type="project" value="InterPro"/>
</dbReference>
<comment type="similarity">
    <text evidence="1">Belongs to the ABC transporter superfamily.</text>
</comment>
<sequence>MSEKFSLSIEDLHVSYQLSGSAGKNKIARAVDGVSLQLHPGETLALVGESGSGKTSIANAVMRLLEPTSGKILLDGVDLVPLQGSELRAMRRNFQMIFQDPFESLDPRQRVIETVMEPLEIHGIGENQEQRRVLALAALAQAGLRPAADIGDRFTHQLSGGQRQRVAIASAIILKPSLIIADEPVSMLDVSLRAGILRVMADLRDQLGVSYLFITHDLSLAWMFADRIAVIYLGRIVEEASAVDLIENPMHPYTKALVSVIPVPEAIEGASRTILSGEIPSPSSIPSGCRFHPRCPLFRELGEPEKCLNEDPLLQISAKSESHLVACFFSDPSKGDTQ</sequence>
<dbReference type="InterPro" id="IPR027417">
    <property type="entry name" value="P-loop_NTPase"/>
</dbReference>
<evidence type="ECO:0000313" key="9">
    <source>
        <dbReference type="EMBL" id="CAB4973637.1"/>
    </source>
</evidence>
<dbReference type="InterPro" id="IPR003439">
    <property type="entry name" value="ABC_transporter-like_ATP-bd"/>
</dbReference>
<feature type="domain" description="ABC transporter" evidence="5">
    <location>
        <begin position="7"/>
        <end position="258"/>
    </location>
</feature>
<gene>
    <name evidence="6" type="ORF">UFOPK2254_00908</name>
    <name evidence="7" type="ORF">UFOPK2907_00339</name>
    <name evidence="8" type="ORF">UFOPK3241_01322</name>
    <name evidence="9" type="ORF">UFOPK3937_00313</name>
</gene>
<keyword evidence="4" id="KW-0067">ATP-binding</keyword>
<organism evidence="7">
    <name type="scientific">freshwater metagenome</name>
    <dbReference type="NCBI Taxonomy" id="449393"/>
    <lineage>
        <taxon>unclassified sequences</taxon>
        <taxon>metagenomes</taxon>
        <taxon>ecological metagenomes</taxon>
    </lineage>
</organism>
<dbReference type="InterPro" id="IPR003593">
    <property type="entry name" value="AAA+_ATPase"/>
</dbReference>
<keyword evidence="3" id="KW-0547">Nucleotide-binding</keyword>
<dbReference type="SMART" id="SM00382">
    <property type="entry name" value="AAA"/>
    <property type="match status" value="1"/>
</dbReference>
<evidence type="ECO:0000313" key="8">
    <source>
        <dbReference type="EMBL" id="CAB4845308.1"/>
    </source>
</evidence>
<dbReference type="AlphaFoldDB" id="A0A6J6V7Z2"/>